<keyword evidence="3" id="KW-1185">Reference proteome</keyword>
<comment type="caution">
    <text evidence="2">The sequence shown here is derived from an EMBL/GenBank/DDBJ whole genome shotgun (WGS) entry which is preliminary data.</text>
</comment>
<feature type="region of interest" description="Disordered" evidence="1">
    <location>
        <begin position="1"/>
        <end position="28"/>
    </location>
</feature>
<evidence type="ECO:0000256" key="1">
    <source>
        <dbReference type="SAM" id="MobiDB-lite"/>
    </source>
</evidence>
<accession>A0A813GI17</accession>
<protein>
    <submittedName>
        <fullName evidence="2">Uncharacterized protein</fullName>
    </submittedName>
</protein>
<evidence type="ECO:0000313" key="2">
    <source>
        <dbReference type="EMBL" id="CAE8624619.1"/>
    </source>
</evidence>
<organism evidence="2 3">
    <name type="scientific">Polarella glacialis</name>
    <name type="common">Dinoflagellate</name>
    <dbReference type="NCBI Taxonomy" id="89957"/>
    <lineage>
        <taxon>Eukaryota</taxon>
        <taxon>Sar</taxon>
        <taxon>Alveolata</taxon>
        <taxon>Dinophyceae</taxon>
        <taxon>Suessiales</taxon>
        <taxon>Suessiaceae</taxon>
        <taxon>Polarella</taxon>
    </lineage>
</organism>
<dbReference type="AlphaFoldDB" id="A0A813GI17"/>
<feature type="compositionally biased region" description="Polar residues" evidence="1">
    <location>
        <begin position="17"/>
        <end position="28"/>
    </location>
</feature>
<dbReference type="Proteomes" id="UP000654075">
    <property type="component" value="Unassembled WGS sequence"/>
</dbReference>
<gene>
    <name evidence="2" type="ORF">PGLA1383_LOCUS41725</name>
</gene>
<reference evidence="2" key="1">
    <citation type="submission" date="2021-02" db="EMBL/GenBank/DDBJ databases">
        <authorList>
            <person name="Dougan E. K."/>
            <person name="Rhodes N."/>
            <person name="Thang M."/>
            <person name="Chan C."/>
        </authorList>
    </citation>
    <scope>NUCLEOTIDE SEQUENCE</scope>
</reference>
<proteinExistence type="predicted"/>
<feature type="non-terminal residue" evidence="2">
    <location>
        <position position="1"/>
    </location>
</feature>
<evidence type="ECO:0000313" key="3">
    <source>
        <dbReference type="Proteomes" id="UP000654075"/>
    </source>
</evidence>
<sequence length="99" mass="11009">MDPKANLRPQGRKVVHTASTHSNLPNFESETPAYAFRAELAKVTQPNRQLEAIKSELAKGQIAHSDSQEDTFETFRSLDFIPDEEDLARGCPLPTNAQS</sequence>
<dbReference type="EMBL" id="CAJNNV010028441">
    <property type="protein sequence ID" value="CAE8624619.1"/>
    <property type="molecule type" value="Genomic_DNA"/>
</dbReference>
<name>A0A813GI17_POLGL</name>